<dbReference type="GO" id="GO:0003700">
    <property type="term" value="F:DNA-binding transcription factor activity"/>
    <property type="evidence" value="ECO:0007669"/>
    <property type="project" value="InterPro"/>
</dbReference>
<reference evidence="2 4" key="1">
    <citation type="journal article" date="2005" name="Environ. Microbiol.">
        <title>Genetic and functional properties of uncultivated thermophilic crenarchaeotes from a subsurface gold mine as revealed by analysis of genome fragments.</title>
        <authorList>
            <person name="Nunoura T."/>
            <person name="Hirayama H."/>
            <person name="Takami H."/>
            <person name="Oida H."/>
            <person name="Nishi S."/>
            <person name="Shimamura S."/>
            <person name="Suzuki Y."/>
            <person name="Inagaki F."/>
            <person name="Takai K."/>
            <person name="Nealson K.H."/>
            <person name="Horikoshi K."/>
        </authorList>
    </citation>
    <scope>NUCLEOTIDE SEQUENCE [LARGE SCALE GENOMIC DNA]</scope>
</reference>
<dbReference type="Pfam" id="PF01022">
    <property type="entry name" value="HTH_5"/>
    <property type="match status" value="1"/>
</dbReference>
<evidence type="ECO:0000313" key="4">
    <source>
        <dbReference type="Proteomes" id="UP000008120"/>
    </source>
</evidence>
<evidence type="ECO:0000313" key="3">
    <source>
        <dbReference type="EMBL" id="BAJ50659.1"/>
    </source>
</evidence>
<dbReference type="Gene3D" id="1.10.10.10">
    <property type="entry name" value="Winged helix-like DNA-binding domain superfamily/Winged helix DNA-binding domain"/>
    <property type="match status" value="1"/>
</dbReference>
<dbReference type="STRING" id="311458.CSUB_C0801"/>
<organism evidence="2 4">
    <name type="scientific">Caldiarchaeum subterraneum</name>
    <dbReference type="NCBI Taxonomy" id="311458"/>
    <lineage>
        <taxon>Archaea</taxon>
        <taxon>Nitrososphaerota</taxon>
        <taxon>Candidatus Caldarchaeales</taxon>
        <taxon>Candidatus Caldarchaeaceae</taxon>
        <taxon>Candidatus Caldarchaeum</taxon>
    </lineage>
</organism>
<reference evidence="2 4" key="2">
    <citation type="journal article" date="2011" name="Nucleic Acids Res.">
        <title>Insights into the evolution of Archaea and eukaryotic protein modifier systems revealed by the genome of a novel archaeal group.</title>
        <authorList>
            <person name="Nunoura T."/>
            <person name="Takaki Y."/>
            <person name="Kakuta J."/>
            <person name="Nishi S."/>
            <person name="Sugahara J."/>
            <person name="Kazama H."/>
            <person name="Chee G."/>
            <person name="Hattori M."/>
            <person name="Kanai A."/>
            <person name="Atomi H."/>
            <person name="Takai K."/>
            <person name="Takami H."/>
        </authorList>
    </citation>
    <scope>NUCLEOTIDE SEQUENCE [LARGE SCALE GENOMIC DNA]</scope>
</reference>
<dbReference type="Proteomes" id="UP000008120">
    <property type="component" value="Chromosome"/>
</dbReference>
<feature type="domain" description="HTH arsR-type" evidence="1">
    <location>
        <begin position="12"/>
        <end position="109"/>
    </location>
</feature>
<evidence type="ECO:0000259" key="1">
    <source>
        <dbReference type="PROSITE" id="PS50987"/>
    </source>
</evidence>
<dbReference type="SMART" id="SM00418">
    <property type="entry name" value="HTH_ARSR"/>
    <property type="match status" value="1"/>
</dbReference>
<dbReference type="InterPro" id="IPR011991">
    <property type="entry name" value="ArsR-like_HTH"/>
</dbReference>
<dbReference type="EMBL" id="BA000048">
    <property type="protein sequence ID" value="BAJ50659.1"/>
    <property type="molecule type" value="Genomic_DNA"/>
</dbReference>
<dbReference type="SUPFAM" id="SSF46785">
    <property type="entry name" value="Winged helix' DNA-binding domain"/>
    <property type="match status" value="1"/>
</dbReference>
<name>E6N671_CALS0</name>
<dbReference type="EMBL" id="AP011846">
    <property type="protein sequence ID" value="BAJ47790.1"/>
    <property type="molecule type" value="Genomic_DNA"/>
</dbReference>
<dbReference type="AlphaFoldDB" id="E6N671"/>
<proteinExistence type="predicted"/>
<gene>
    <name evidence="3" type="ORF">CSUB_C0801</name>
    <name evidence="2" type="ORF">HGMM_F39F10C40</name>
</gene>
<sequence length="109" mass="12329">MDILSYVAAQVVPGEEIERLSRIFMALGNPVRLRILSLVSSSQRPLHIRGVARLLKTRYAITYKHVKTLQEAGLVTIYEVGRSRVVAPKHPELFRKVALFGKEITSMNK</sequence>
<protein>
    <submittedName>
        <fullName evidence="2">ArsR family transcriptional regulator</fullName>
    </submittedName>
</protein>
<dbReference type="InterPro" id="IPR036390">
    <property type="entry name" value="WH_DNA-bd_sf"/>
</dbReference>
<dbReference type="InterPro" id="IPR001845">
    <property type="entry name" value="HTH_ArsR_DNA-bd_dom"/>
</dbReference>
<dbReference type="KEGG" id="csu:CSUB_C0801"/>
<dbReference type="InterPro" id="IPR036388">
    <property type="entry name" value="WH-like_DNA-bd_sf"/>
</dbReference>
<dbReference type="CDD" id="cd00090">
    <property type="entry name" value="HTH_ARSR"/>
    <property type="match status" value="1"/>
</dbReference>
<evidence type="ECO:0000313" key="2">
    <source>
        <dbReference type="EMBL" id="BAJ47790.1"/>
    </source>
</evidence>
<dbReference type="PROSITE" id="PS50987">
    <property type="entry name" value="HTH_ARSR_2"/>
    <property type="match status" value="1"/>
</dbReference>
<accession>E6N671</accession>
<dbReference type="BioCyc" id="CCAL311458:G131R-814-MONOMER"/>